<evidence type="ECO:0000256" key="2">
    <source>
        <dbReference type="SAM" id="MobiDB-lite"/>
    </source>
</evidence>
<organism evidence="3 4">
    <name type="scientific">Glycine soja</name>
    <name type="common">Wild soybean</name>
    <dbReference type="NCBI Taxonomy" id="3848"/>
    <lineage>
        <taxon>Eukaryota</taxon>
        <taxon>Viridiplantae</taxon>
        <taxon>Streptophyta</taxon>
        <taxon>Embryophyta</taxon>
        <taxon>Tracheophyta</taxon>
        <taxon>Spermatophyta</taxon>
        <taxon>Magnoliopsida</taxon>
        <taxon>eudicotyledons</taxon>
        <taxon>Gunneridae</taxon>
        <taxon>Pentapetalae</taxon>
        <taxon>rosids</taxon>
        <taxon>fabids</taxon>
        <taxon>Fabales</taxon>
        <taxon>Fabaceae</taxon>
        <taxon>Papilionoideae</taxon>
        <taxon>50 kb inversion clade</taxon>
        <taxon>NPAAA clade</taxon>
        <taxon>indigoferoid/millettioid clade</taxon>
        <taxon>Phaseoleae</taxon>
        <taxon>Glycine</taxon>
        <taxon>Glycine subgen. Soja</taxon>
    </lineage>
</organism>
<evidence type="ECO:0000313" key="3">
    <source>
        <dbReference type="EMBL" id="RZB51474.1"/>
    </source>
</evidence>
<dbReference type="Pfam" id="PF02458">
    <property type="entry name" value="Transferase"/>
    <property type="match status" value="1"/>
</dbReference>
<comment type="similarity">
    <text evidence="1">Belongs to the plant acyltransferase family.</text>
</comment>
<dbReference type="EMBL" id="QZWG01000018">
    <property type="protein sequence ID" value="RZB51474.1"/>
    <property type="molecule type" value="Genomic_DNA"/>
</dbReference>
<gene>
    <name evidence="3" type="ORF">D0Y65_048058</name>
</gene>
<keyword evidence="4" id="KW-1185">Reference proteome</keyword>
<reference evidence="3 4" key="1">
    <citation type="submission" date="2018-09" db="EMBL/GenBank/DDBJ databases">
        <title>A high-quality reference genome of wild soybean provides a powerful tool to mine soybean genomes.</title>
        <authorList>
            <person name="Xie M."/>
            <person name="Chung C.Y.L."/>
            <person name="Li M.-W."/>
            <person name="Wong F.-L."/>
            <person name="Chan T.-F."/>
            <person name="Lam H.-M."/>
        </authorList>
    </citation>
    <scope>NUCLEOTIDE SEQUENCE [LARGE SCALE GENOMIC DNA]</scope>
    <source>
        <strain evidence="4">cv. W05</strain>
        <tissue evidence="3">Hypocotyl of etiolated seedlings</tissue>
    </source>
</reference>
<evidence type="ECO:0000256" key="1">
    <source>
        <dbReference type="ARBA" id="ARBA00009861"/>
    </source>
</evidence>
<sequence length="526" mass="58778">MVTIVGSYNVTPNQPTPKDPSWLSDSDQIGVLGHVANVYIYEANPNSNTIERLRNSLSKLLVYYYPFAGRFSLTKSGRIEVDCNAKGVTLIEAKTSHTLDDYGDFSPSKLTEELVPDIDYTPPIEEIPLLLLQFTRFHCGKGLAIGVVISHPMTDATGLTQFMNRWAKLARGEELNPNEIPFLDRTLLKFPHQPSSQRVDQPELKPVLQLEQKKNARWSGALLKLKSSQVERLKKKANDEPSREGARPYSRFESIAAHIWRCASKARAESGENSNSNHPTIVRFSVNFRNRLLTPPIPENYLGNALARTMTPKCYEGDIISKPLGYAAQKIREAVNAVTGEYVKSQLSVGLGQEQVDHIRAFFMGQGHGTKPAYARDHNILLTSWMNMPVYEADFGWGKPMQFTLAHVFQQVDRVGIFPSPDGDGVVVYLNFETAQLQLLKKLFYADILFTFYVSGHVKVSTPTTMGAQTIGVETSKNNDGCTHQPTLTYCQTTMGESATDVEMDTQQRWVLGVPDVEMDHNNDGS</sequence>
<protein>
    <submittedName>
        <fullName evidence="3">Spermidine hydroxycinnamoyl transferase</fullName>
    </submittedName>
</protein>
<dbReference type="PANTHER" id="PTHR31642:SF175">
    <property type="entry name" value="SPERMIDINE HYDROXYCINNAMOYL TRANSFERASE"/>
    <property type="match status" value="1"/>
</dbReference>
<name>A0A445FRJ4_GLYSO</name>
<feature type="compositionally biased region" description="Polar residues" evidence="2">
    <location>
        <begin position="1"/>
        <end position="13"/>
    </location>
</feature>
<feature type="region of interest" description="Disordered" evidence="2">
    <location>
        <begin position="1"/>
        <end position="22"/>
    </location>
</feature>
<dbReference type="PANTHER" id="PTHR31642">
    <property type="entry name" value="TRICHOTHECENE 3-O-ACETYLTRANSFERASE"/>
    <property type="match status" value="1"/>
</dbReference>
<dbReference type="InterPro" id="IPR050317">
    <property type="entry name" value="Plant_Fungal_Acyltransferase"/>
</dbReference>
<dbReference type="AlphaFoldDB" id="A0A445FRJ4"/>
<dbReference type="InterPro" id="IPR023213">
    <property type="entry name" value="CAT-like_dom_sf"/>
</dbReference>
<proteinExistence type="inferred from homology"/>
<accession>A0A445FRJ4</accession>
<evidence type="ECO:0000313" key="4">
    <source>
        <dbReference type="Proteomes" id="UP000289340"/>
    </source>
</evidence>
<keyword evidence="3" id="KW-0808">Transferase</keyword>
<dbReference type="Gene3D" id="3.30.559.10">
    <property type="entry name" value="Chloramphenicol acetyltransferase-like domain"/>
    <property type="match status" value="2"/>
</dbReference>
<dbReference type="GO" id="GO:0016747">
    <property type="term" value="F:acyltransferase activity, transferring groups other than amino-acyl groups"/>
    <property type="evidence" value="ECO:0007669"/>
    <property type="project" value="TreeGrafter"/>
</dbReference>
<dbReference type="Proteomes" id="UP000289340">
    <property type="component" value="Chromosome 18"/>
</dbReference>
<comment type="caution">
    <text evidence="3">The sequence shown here is derived from an EMBL/GenBank/DDBJ whole genome shotgun (WGS) entry which is preliminary data.</text>
</comment>